<sequence length="69" mass="7241">MYLLGIADLMATTHTDVTERLSAAIDVGVAQRHAEKQTNLSATGQASVDSSSPDNTQAKSLTSSAYSKQ</sequence>
<dbReference type="EMBL" id="CAAALY010037029">
    <property type="protein sequence ID" value="VEL18439.1"/>
    <property type="molecule type" value="Genomic_DNA"/>
</dbReference>
<dbReference type="AlphaFoldDB" id="A0A3S5FDF2"/>
<accession>A0A3S5FDF2</accession>
<name>A0A3S5FDF2_9PLAT</name>
<evidence type="ECO:0000313" key="3">
    <source>
        <dbReference type="Proteomes" id="UP000784294"/>
    </source>
</evidence>
<comment type="caution">
    <text evidence="2">The sequence shown here is derived from an EMBL/GenBank/DDBJ whole genome shotgun (WGS) entry which is preliminary data.</text>
</comment>
<organism evidence="2 3">
    <name type="scientific">Protopolystoma xenopodis</name>
    <dbReference type="NCBI Taxonomy" id="117903"/>
    <lineage>
        <taxon>Eukaryota</taxon>
        <taxon>Metazoa</taxon>
        <taxon>Spiralia</taxon>
        <taxon>Lophotrochozoa</taxon>
        <taxon>Platyhelminthes</taxon>
        <taxon>Monogenea</taxon>
        <taxon>Polyopisthocotylea</taxon>
        <taxon>Polystomatidea</taxon>
        <taxon>Polystomatidae</taxon>
        <taxon>Protopolystoma</taxon>
    </lineage>
</organism>
<evidence type="ECO:0000256" key="1">
    <source>
        <dbReference type="SAM" id="MobiDB-lite"/>
    </source>
</evidence>
<keyword evidence="3" id="KW-1185">Reference proteome</keyword>
<proteinExistence type="predicted"/>
<gene>
    <name evidence="2" type="ORF">PXEA_LOCUS11879</name>
</gene>
<reference evidence="2" key="1">
    <citation type="submission" date="2018-11" db="EMBL/GenBank/DDBJ databases">
        <authorList>
            <consortium name="Pathogen Informatics"/>
        </authorList>
    </citation>
    <scope>NUCLEOTIDE SEQUENCE</scope>
</reference>
<feature type="region of interest" description="Disordered" evidence="1">
    <location>
        <begin position="32"/>
        <end position="69"/>
    </location>
</feature>
<protein>
    <submittedName>
        <fullName evidence="2">Uncharacterized protein</fullName>
    </submittedName>
</protein>
<dbReference type="Proteomes" id="UP000784294">
    <property type="component" value="Unassembled WGS sequence"/>
</dbReference>
<evidence type="ECO:0000313" key="2">
    <source>
        <dbReference type="EMBL" id="VEL18439.1"/>
    </source>
</evidence>
<feature type="compositionally biased region" description="Polar residues" evidence="1">
    <location>
        <begin position="37"/>
        <end position="69"/>
    </location>
</feature>